<proteinExistence type="predicted"/>
<accession>A0A6A3WY82</accession>
<dbReference type="AlphaFoldDB" id="A0A6A3WY82"/>
<protein>
    <submittedName>
        <fullName evidence="1">Uncharacterized protein</fullName>
    </submittedName>
</protein>
<gene>
    <name evidence="1" type="ORF">PF002_g23962</name>
</gene>
<name>A0A6A3WY82_9STRA</name>
<sequence length="188" mass="20649">MPAVFSELSKLSEGAIFELVDFPEFMRASTGLSPTQKNMAATRMKHVMRMVGGNVLVHCPYIRTDHLKLRVGSDVLPINFDVALGQARRLVKDLEAGTAEEATADRVLLCAGRGHLERLHCGAGWGNTTVTTAASASPRIQRARDITSRRLQYFPFVADLESNLTFTCLDTAATFRRPKVKERSGITG</sequence>
<dbReference type="EMBL" id="QXGD01002127">
    <property type="protein sequence ID" value="KAE9193233.1"/>
    <property type="molecule type" value="Genomic_DNA"/>
</dbReference>
<evidence type="ECO:0000313" key="1">
    <source>
        <dbReference type="EMBL" id="KAE9193233.1"/>
    </source>
</evidence>
<organism evidence="1 2">
    <name type="scientific">Phytophthora fragariae</name>
    <dbReference type="NCBI Taxonomy" id="53985"/>
    <lineage>
        <taxon>Eukaryota</taxon>
        <taxon>Sar</taxon>
        <taxon>Stramenopiles</taxon>
        <taxon>Oomycota</taxon>
        <taxon>Peronosporomycetes</taxon>
        <taxon>Peronosporales</taxon>
        <taxon>Peronosporaceae</taxon>
        <taxon>Phytophthora</taxon>
    </lineage>
</organism>
<dbReference type="Proteomes" id="UP000440367">
    <property type="component" value="Unassembled WGS sequence"/>
</dbReference>
<comment type="caution">
    <text evidence="1">The sequence shown here is derived from an EMBL/GenBank/DDBJ whole genome shotgun (WGS) entry which is preliminary data.</text>
</comment>
<evidence type="ECO:0000313" key="2">
    <source>
        <dbReference type="Proteomes" id="UP000440367"/>
    </source>
</evidence>
<reference evidence="1 2" key="1">
    <citation type="submission" date="2018-08" db="EMBL/GenBank/DDBJ databases">
        <title>Genomic investigation of the strawberry pathogen Phytophthora fragariae indicates pathogenicity is determined by transcriptional variation in three key races.</title>
        <authorList>
            <person name="Adams T.M."/>
            <person name="Armitage A.D."/>
            <person name="Sobczyk M.K."/>
            <person name="Bates H.J."/>
            <person name="Dunwell J.M."/>
            <person name="Nellist C.F."/>
            <person name="Harrison R.J."/>
        </authorList>
    </citation>
    <scope>NUCLEOTIDE SEQUENCE [LARGE SCALE GENOMIC DNA]</scope>
    <source>
        <strain evidence="1 2">BC-1</strain>
    </source>
</reference>